<dbReference type="InterPro" id="IPR003593">
    <property type="entry name" value="AAA+_ATPase"/>
</dbReference>
<feature type="transmembrane region" description="Helical" evidence="9">
    <location>
        <begin position="1567"/>
        <end position="1600"/>
    </location>
</feature>
<feature type="transmembrane region" description="Helical" evidence="9">
    <location>
        <begin position="1332"/>
        <end position="1354"/>
    </location>
</feature>
<evidence type="ECO:0000256" key="8">
    <source>
        <dbReference type="SAM" id="MobiDB-lite"/>
    </source>
</evidence>
<dbReference type="Pfam" id="PF00005">
    <property type="entry name" value="ABC_tran"/>
    <property type="match status" value="2"/>
</dbReference>
<name>Q5TP35_ANOGA</name>
<dbReference type="FunFam" id="1.20.1560.10:FF:000006">
    <property type="entry name" value="ATP-binding cassette, sub-family C (CFTR/MRP), member 9"/>
    <property type="match status" value="1"/>
</dbReference>
<dbReference type="GO" id="GO:0016887">
    <property type="term" value="F:ATP hydrolysis activity"/>
    <property type="evidence" value="ECO:0007669"/>
    <property type="project" value="InterPro"/>
</dbReference>
<dbReference type="eggNOG" id="KOG0054">
    <property type="taxonomic scope" value="Eukaryota"/>
</dbReference>
<protein>
    <submittedName>
        <fullName evidence="12">AGAP009799-PA</fullName>
    </submittedName>
</protein>
<dbReference type="VEuPathDB" id="VectorBase:AGAMI1_003204"/>
<dbReference type="SUPFAM" id="SSF52540">
    <property type="entry name" value="P-loop containing nucleoside triphosphate hydrolases"/>
    <property type="match status" value="2"/>
</dbReference>
<gene>
    <name evidence="12" type="ORF">AgaP_AGAP009799</name>
</gene>
<evidence type="ECO:0000256" key="9">
    <source>
        <dbReference type="SAM" id="Phobius"/>
    </source>
</evidence>
<dbReference type="InterPro" id="IPR036640">
    <property type="entry name" value="ABC1_TM_sf"/>
</dbReference>
<dbReference type="InterPro" id="IPR003439">
    <property type="entry name" value="ABC_transporter-like_ATP-bd"/>
</dbReference>
<evidence type="ECO:0000256" key="7">
    <source>
        <dbReference type="ARBA" id="ARBA00023136"/>
    </source>
</evidence>
<feature type="compositionally biased region" description="Polar residues" evidence="8">
    <location>
        <begin position="757"/>
        <end position="767"/>
    </location>
</feature>
<dbReference type="PANTHER" id="PTHR24223:SF461">
    <property type="entry name" value="ATP-BINDING CASSETTE SUB-FAMILY C MEMBER SUR"/>
    <property type="match status" value="1"/>
</dbReference>
<feature type="domain" description="ABC transporter" evidence="10">
    <location>
        <begin position="835"/>
        <end position="1067"/>
    </location>
</feature>
<dbReference type="SMART" id="SM00382">
    <property type="entry name" value="AAA"/>
    <property type="match status" value="2"/>
</dbReference>
<feature type="transmembrane region" description="Helical" evidence="9">
    <location>
        <begin position="380"/>
        <end position="402"/>
    </location>
</feature>
<feature type="domain" description="ABC transmembrane type-1" evidence="11">
    <location>
        <begin position="1444"/>
        <end position="1733"/>
    </location>
</feature>
<feature type="transmembrane region" description="Helical" evidence="9">
    <location>
        <begin position="535"/>
        <end position="553"/>
    </location>
</feature>
<dbReference type="PaxDb" id="7165-AGAP009799-PA"/>
<feature type="domain" description="ABC transporter" evidence="10">
    <location>
        <begin position="1774"/>
        <end position="2008"/>
    </location>
</feature>
<reference evidence="12" key="5">
    <citation type="submission" date="2011-05" db="EMBL/GenBank/DDBJ databases">
        <authorList>
            <consortium name="VectorBase"/>
        </authorList>
    </citation>
    <scope>NUCLEOTIDE SEQUENCE</scope>
    <source>
        <strain evidence="12">PEST</strain>
    </source>
</reference>
<dbReference type="InterPro" id="IPR017871">
    <property type="entry name" value="ABC_transporter-like_CS"/>
</dbReference>
<evidence type="ECO:0000259" key="10">
    <source>
        <dbReference type="PROSITE" id="PS50893"/>
    </source>
</evidence>
<dbReference type="Gene3D" id="1.20.1560.10">
    <property type="entry name" value="ABC transporter type 1, transmembrane domain"/>
    <property type="match status" value="2"/>
</dbReference>
<sequence>MRSPFSRRHNLLALHNLRSIVLLVALLVGIGEIGHQWLAVDRLGRVRTDCTGTKRPEVHSTQSEAFTTDRAPFDGDAVVWKTVTVGLGAAWIALLALVGVACVVRAIERRDKCGLLYAVLAAEGAQSIVRWCKFKYINDVTDTASRPGSSAPGGSILGTPELFLTLAGALAATALTAIDGFTLYTEQNTGRRHVSSIMSSEKKLGYKTPHSPFLSKVTFHWIVPLLWRGYREPLELEDLGNLHEKDTSRYHYDQFLFIYQSYKSTRASLWRCYVRNGWRMFLLGGLLKLAGDLCALVGPLCISNIVDYIAAQSLEATASGVPETRPAASLILANETAHWDASQNLSAAAGSFAKSNQSLAATASGTGNGVEMDGFDALTLTWASLFANGWIVCVLVLVASLAQGTLSQASTHLMDEEGIRLKNALQGLVYRKTLLLSTSCFHPTPQPAQEPASGNASSSSSSGDAAAAAVASTSERREKLPAPNFAHDAGTITNLMSDDAFNVMSFVKMVHYVWAIPLKIAVVMYLLYRQLGISTVIGSVVCIVTMTPLQLLIGKLMAANSKKVSECTDERLRRINEVLLGIKLIKLNAWETVFKDKISQARQQELRHLDLDSIYWTLMMLLTHISSVLITIVTIAVFLALENNPIELTAGRLFASLALFNQLTVPLFIFPITIPITLSAIVSTGRLEAFLGQPEVERSSLEGIRTMARILSKKEGQQLQQPGIKSSDNVTGSPQTERKAADNAGPLPLVEDVGGKSCSQHSSMSSDRSIRCEQVDRAPMARQRPAKYQKTVPSPRVKLKKHSQLSVSARLEKCRQKQKHLAREMRFGLPDHAAVFLKDARFRWNDTGADDTMAHCALHIEQLTVPKAKLTVIVGRSGSGKSSLLAALLKEINHLSGELIWNKYSSIAYVPQKPWLQNATIRENVLFGESFRPKRYDRVLRACALKPDLDLMPAGDGTEIGERGLKLSGGQRQRIAIARALYSSANVVILDDPLSALDNEVAMDVFENGVHRMLARQKRTIILVTQKVQLVHRADNIVVMEGGTVSATGSLTEIENNYPHILREWNAIIAKEQQQSSEAQSSPGRTARERWKLFKNISRISFQRNHATEENDFMEVSVTMVDFYHYARTTNHSFLSRLFSPLQRTFYFPRTMANRALFGSRFSAHDFPLPIEDCHEPNVALRRHYSNRLRKDSPPSSTAVVLRRPPLGPIEHPPGTGHQSVFRALSLQLGTNATTSSSTVNQRQQRQPAVVVRHISFPTTLTSSEICVLRKTFHLKREQELLHLRFQLDFRHRASAFRGRTWHKWISSIMHSRTWFKHQIAVWVQPLPASCLLLTILKLISAGLAMSVGLGRVADMHAISASRQLRRAVSICNPLTPLRKRRPPILYNHAKALHKSFRFPSPLSDYGEAEVSNRLIYDDERKYGRIPARMYWLYLISCGPRMVAIFFLSALAQQALKVYTDFWLQEWTDQTATISTIVVPANGTIRRHFHAYVALSAVCIVLAAISVPAGQRAGSNARRRLHRELIASVLQNSIHFFQSVPLGRIMNRLSIDVAVVDKKIAATSQKLLQFILLCVCAVLINSVVTPYFILLTIPICGIYYMVQKFYRASSRELQRIESMTYSPVLAHFSETIEGVTTIRAFGQEARFMEVLFKRMEANNVAQLALNCSNRWLGIALDYLGAIIVFVAILTALITASLRPQSTSSSLIGLAVNYAMLVPIYLNWVVKLFAEMEMYGGAVERIQSFIECDVQRRRLDGGLRGHKTVPISWPLRGVIVYEGVSLRYENQKENIITNLNLTIPAGQRLGICGRTGSGKSSLALALFGALEITAGRILIDDVDIAGLHTDELRSRLSIIPQEVMLFGGSVRENLDPRGHFSDLELWNCLELAQLKNVVMSLPDGLDTQISDDKHYFSSGQRQLFCLARAILRGSVCLVLDEATSSLDTETEKLVLQAAKKAFKGRTVITIAHRLHSLVDYERVLVLEQGRIVEDGCPRKLAGKPGSKFGTMLKATDHQQHAIVEDDEAKR</sequence>
<reference evidence="12" key="3">
    <citation type="journal article" date="2004" name="Trends Parasitol.">
        <title>The Anopheles gambiae genome: an update.</title>
        <authorList>
            <person name="Mongin E."/>
            <person name="Louis C."/>
            <person name="Holt R.A."/>
            <person name="Birney E."/>
            <person name="Collins F.H."/>
        </authorList>
    </citation>
    <scope>NUCLEOTIDE SEQUENCE</scope>
    <source>
        <strain evidence="12">PEST</strain>
    </source>
</reference>
<dbReference type="PROSITE" id="PS00211">
    <property type="entry name" value="ABC_TRANSPORTER_1"/>
    <property type="match status" value="2"/>
</dbReference>
<dbReference type="FunFam" id="1.20.1560.10:FF:000161">
    <property type="entry name" value="Uncharacterized protein, isoform C"/>
    <property type="match status" value="1"/>
</dbReference>
<dbReference type="GO" id="GO:0005524">
    <property type="term" value="F:ATP binding"/>
    <property type="evidence" value="ECO:0007669"/>
    <property type="project" value="UniProtKB-KW"/>
</dbReference>
<feature type="transmembrane region" description="Helical" evidence="9">
    <location>
        <begin position="1431"/>
        <end position="1452"/>
    </location>
</feature>
<keyword evidence="4" id="KW-0547">Nucleotide-binding</keyword>
<keyword evidence="6 9" id="KW-1133">Transmembrane helix</keyword>
<feature type="transmembrane region" description="Helical" evidence="9">
    <location>
        <begin position="653"/>
        <end position="674"/>
    </location>
</feature>
<dbReference type="OMA" id="FFWIGHY"/>
<feature type="transmembrane region" description="Helical" evidence="9">
    <location>
        <begin position="1489"/>
        <end position="1510"/>
    </location>
</feature>
<reference evidence="12" key="1">
    <citation type="journal article" date="2002" name="Science">
        <title>The genome sequence of the malaria mosquito Anopheles gambiae.</title>
        <authorList>
            <person name="Holt R.A."/>
            <person name="Subramanian G.M."/>
            <person name="Halpern A."/>
            <person name="Sutton G.G."/>
            <person name="Charlab R."/>
            <person name="Nusskern D.R."/>
            <person name="Wincker P."/>
            <person name="Clark A.G."/>
            <person name="Ribeiro J.M."/>
            <person name="Wides R."/>
            <person name="Salzberg S.L."/>
            <person name="Loftus B."/>
            <person name="Yandell M."/>
            <person name="Majoros W.H."/>
            <person name="Rusch D.B."/>
            <person name="Lai Z."/>
            <person name="Kraft C.L."/>
            <person name="Abril J.F."/>
            <person name="Anthouard V."/>
            <person name="Arensburger P."/>
            <person name="Atkinson P.W."/>
            <person name="Baden H."/>
            <person name="de Berardinis V."/>
            <person name="Baldwin D."/>
            <person name="Benes V."/>
            <person name="Biedler J."/>
            <person name="Blass C."/>
            <person name="Bolanos R."/>
            <person name="Boscus D."/>
            <person name="Barnstead M."/>
            <person name="Cai S."/>
            <person name="Center A."/>
            <person name="Chaturverdi K."/>
            <person name="Christophides G.K."/>
            <person name="Chrystal M.A."/>
            <person name="Clamp M."/>
            <person name="Cravchik A."/>
            <person name="Curwen V."/>
            <person name="Dana A."/>
            <person name="Delcher A."/>
            <person name="Dew I."/>
            <person name="Evans C.A."/>
            <person name="Flanigan M."/>
            <person name="Grundschober-Freimoser A."/>
            <person name="Friedli L."/>
            <person name="Gu Z."/>
            <person name="Guan P."/>
            <person name="Guigo R."/>
            <person name="Hillenmeyer M.E."/>
            <person name="Hladun S.L."/>
            <person name="Hogan J.R."/>
            <person name="Hong Y.S."/>
            <person name="Hoover J."/>
            <person name="Jaillon O."/>
            <person name="Ke Z."/>
            <person name="Kodira C."/>
            <person name="Kokoza E."/>
            <person name="Koutsos A."/>
            <person name="Letunic I."/>
            <person name="Levitsky A."/>
            <person name="Liang Y."/>
            <person name="Lin J.J."/>
            <person name="Lobo N.F."/>
            <person name="Lopez J.R."/>
            <person name="Malek J.A."/>
            <person name="McIntosh T.C."/>
            <person name="Meister S."/>
            <person name="Miller J."/>
            <person name="Mobarry C."/>
            <person name="Mongin E."/>
            <person name="Murphy S.D."/>
            <person name="O'Brochta D.A."/>
            <person name="Pfannkoch C."/>
            <person name="Qi R."/>
            <person name="Regier M.A."/>
            <person name="Remington K."/>
            <person name="Shao H."/>
            <person name="Sharakhova M.V."/>
            <person name="Sitter C.D."/>
            <person name="Shetty J."/>
            <person name="Smith T.J."/>
            <person name="Strong R."/>
            <person name="Sun J."/>
            <person name="Thomasova D."/>
            <person name="Ton L.Q."/>
            <person name="Topalis P."/>
            <person name="Tu Z."/>
            <person name="Unger M.F."/>
            <person name="Walenz B."/>
            <person name="Wang A."/>
            <person name="Wang J."/>
            <person name="Wang M."/>
            <person name="Wang X."/>
            <person name="Woodford K.J."/>
            <person name="Wortman J.R."/>
            <person name="Wu M."/>
            <person name="Yao A."/>
            <person name="Zdobnov E.M."/>
            <person name="Zhang H."/>
            <person name="Zhao Q."/>
            <person name="Zhao S."/>
            <person name="Zhu S.C."/>
            <person name="Zhimulev I."/>
            <person name="Coluzzi M."/>
            <person name="della Torre A."/>
            <person name="Roth C.W."/>
            <person name="Louis C."/>
            <person name="Kalush F."/>
            <person name="Mural R.J."/>
            <person name="Myers E.W."/>
            <person name="Adams M.D."/>
            <person name="Smith H.O."/>
            <person name="Broder S."/>
            <person name="Gardner M.J."/>
            <person name="Fraser C.M."/>
            <person name="Birney E."/>
            <person name="Bork P."/>
            <person name="Brey P.T."/>
            <person name="Venter J.C."/>
            <person name="Weissenbach J."/>
            <person name="Kafatos F.C."/>
            <person name="Collins F.H."/>
            <person name="Hoffman S.L."/>
        </authorList>
    </citation>
    <scope>NUCLEOTIDE SEQUENCE [LARGE SCALE GENOMIC DNA]</scope>
    <source>
        <strain evidence="12">PEST</strain>
    </source>
</reference>
<keyword evidence="5" id="KW-0067">ATP-binding</keyword>
<evidence type="ECO:0000256" key="5">
    <source>
        <dbReference type="ARBA" id="ARBA00022840"/>
    </source>
</evidence>
<keyword evidence="3 9" id="KW-0812">Transmembrane</keyword>
<proteinExistence type="predicted"/>
<dbReference type="GO" id="GO:0140359">
    <property type="term" value="F:ABC-type transporter activity"/>
    <property type="evidence" value="ECO:0007669"/>
    <property type="project" value="InterPro"/>
</dbReference>
<dbReference type="PhylomeDB" id="Q5TP35"/>
<dbReference type="EMBL" id="AAAB01008980">
    <property type="protein sequence ID" value="EAL39205.3"/>
    <property type="molecule type" value="Genomic_DNA"/>
</dbReference>
<evidence type="ECO:0000259" key="11">
    <source>
        <dbReference type="PROSITE" id="PS50929"/>
    </source>
</evidence>
<evidence type="ECO:0000256" key="2">
    <source>
        <dbReference type="ARBA" id="ARBA00022448"/>
    </source>
</evidence>
<dbReference type="InterPro" id="IPR011527">
    <property type="entry name" value="ABC1_TM_dom"/>
</dbReference>
<reference evidence="12" key="4">
    <citation type="journal article" date="2007" name="Genome Biol.">
        <title>Update of the Anopheles gambiae PEST genome assembly.</title>
        <authorList>
            <person name="Sharakhova M.V."/>
            <person name="Hammond M.P."/>
            <person name="Lobo N.F."/>
            <person name="Krzywinski J."/>
            <person name="Unger M.F."/>
            <person name="Hillenmeyer M.E."/>
            <person name="Bruggner R.V."/>
            <person name="Birney E."/>
            <person name="Collins F.H."/>
        </authorList>
    </citation>
    <scope>NUCLEOTIDE SEQUENCE</scope>
    <source>
        <strain evidence="12">PEST</strain>
    </source>
</reference>
<dbReference type="HOGENOM" id="CLU_000604_27_3_1"/>
<dbReference type="PROSITE" id="PS50893">
    <property type="entry name" value="ABC_TRANSPORTER_2"/>
    <property type="match status" value="2"/>
</dbReference>
<dbReference type="FunFam" id="3.40.50.300:FF:000838">
    <property type="entry name" value="ABC multidrug transporter (Eurofung)"/>
    <property type="match status" value="1"/>
</dbReference>
<dbReference type="PANTHER" id="PTHR24223">
    <property type="entry name" value="ATP-BINDING CASSETTE SUB-FAMILY C"/>
    <property type="match status" value="1"/>
</dbReference>
<feature type="compositionally biased region" description="Polar residues" evidence="8">
    <location>
        <begin position="717"/>
        <end position="735"/>
    </location>
</feature>
<evidence type="ECO:0000256" key="6">
    <source>
        <dbReference type="ARBA" id="ARBA00022989"/>
    </source>
</evidence>
<dbReference type="PROSITE" id="PS50929">
    <property type="entry name" value="ABC_TM1F"/>
    <property type="match status" value="2"/>
</dbReference>
<evidence type="ECO:0000256" key="4">
    <source>
        <dbReference type="ARBA" id="ARBA00022741"/>
    </source>
</evidence>
<evidence type="ECO:0000313" key="12">
    <source>
        <dbReference type="EMBL" id="EAL39205.3"/>
    </source>
</evidence>
<accession>Q5TP35</accession>
<feature type="transmembrane region" description="Helical" evidence="9">
    <location>
        <begin position="88"/>
        <end position="107"/>
    </location>
</feature>
<dbReference type="CDD" id="cd03250">
    <property type="entry name" value="ABCC_MRP_domain1"/>
    <property type="match status" value="1"/>
</dbReference>
<feature type="transmembrane region" description="Helical" evidence="9">
    <location>
        <begin position="614"/>
        <end position="641"/>
    </location>
</feature>
<dbReference type="FunFam" id="3.40.50.300:FF:002459">
    <property type="entry name" value="Uncharacterized protein, isoform C"/>
    <property type="match status" value="1"/>
</dbReference>
<dbReference type="GO" id="GO:0016020">
    <property type="term" value="C:membrane"/>
    <property type="evidence" value="ECO:0007669"/>
    <property type="project" value="UniProtKB-SubCell"/>
</dbReference>
<keyword evidence="7 9" id="KW-0472">Membrane</keyword>
<dbReference type="Gene3D" id="3.40.50.300">
    <property type="entry name" value="P-loop containing nucleotide triphosphate hydrolases"/>
    <property type="match status" value="2"/>
</dbReference>
<feature type="transmembrane region" description="Helical" evidence="9">
    <location>
        <begin position="20"/>
        <end position="38"/>
    </location>
</feature>
<evidence type="ECO:0000256" key="3">
    <source>
        <dbReference type="ARBA" id="ARBA00022692"/>
    </source>
</evidence>
<dbReference type="VEuPathDB" id="VectorBase:AGAP009799"/>
<evidence type="ECO:0000256" key="1">
    <source>
        <dbReference type="ARBA" id="ARBA00004141"/>
    </source>
</evidence>
<organism evidence="12">
    <name type="scientific">Anopheles gambiae</name>
    <name type="common">African malaria mosquito</name>
    <dbReference type="NCBI Taxonomy" id="7165"/>
    <lineage>
        <taxon>Eukaryota</taxon>
        <taxon>Metazoa</taxon>
        <taxon>Ecdysozoa</taxon>
        <taxon>Arthropoda</taxon>
        <taxon>Hexapoda</taxon>
        <taxon>Insecta</taxon>
        <taxon>Pterygota</taxon>
        <taxon>Neoptera</taxon>
        <taxon>Endopterygota</taxon>
        <taxon>Diptera</taxon>
        <taxon>Nematocera</taxon>
        <taxon>Culicoidea</taxon>
        <taxon>Culicidae</taxon>
        <taxon>Anophelinae</taxon>
        <taxon>Anopheles</taxon>
    </lineage>
</organism>
<comment type="subcellular location">
    <subcellularLocation>
        <location evidence="1">Membrane</location>
        <topology evidence="1">Multi-pass membrane protein</topology>
    </subcellularLocation>
</comment>
<dbReference type="SUPFAM" id="SSF90123">
    <property type="entry name" value="ABC transporter transmembrane region"/>
    <property type="match status" value="2"/>
</dbReference>
<dbReference type="InterPro" id="IPR027417">
    <property type="entry name" value="P-loop_NTPase"/>
</dbReference>
<dbReference type="Pfam" id="PF00664">
    <property type="entry name" value="ABC_membrane"/>
    <property type="match status" value="2"/>
</dbReference>
<feature type="region of interest" description="Disordered" evidence="8">
    <location>
        <begin position="714"/>
        <end position="803"/>
    </location>
</feature>
<dbReference type="CDD" id="cd03244">
    <property type="entry name" value="ABCC_MRP_domain2"/>
    <property type="match status" value="1"/>
</dbReference>
<comment type="caution">
    <text evidence="12">The sequence shown here is derived from an EMBL/GenBank/DDBJ whole genome shotgun (WGS) entry which is preliminary data.</text>
</comment>
<reference evidence="12" key="2">
    <citation type="submission" date="2002-03" db="EMBL/GenBank/DDBJ databases">
        <authorList>
            <consortium name="The Anopheles Genome Sequencing Consortium"/>
        </authorList>
    </citation>
    <scope>NUCLEOTIDE SEQUENCE</scope>
    <source>
        <strain evidence="12">PEST</strain>
    </source>
</reference>
<keyword evidence="2" id="KW-0813">Transport</keyword>
<dbReference type="STRING" id="7165.Q5TP35"/>
<feature type="transmembrane region" description="Helical" evidence="9">
    <location>
        <begin position="1706"/>
        <end position="1725"/>
    </location>
</feature>
<feature type="transmembrane region" description="Helical" evidence="9">
    <location>
        <begin position="1671"/>
        <end position="1694"/>
    </location>
</feature>
<dbReference type="InterPro" id="IPR050173">
    <property type="entry name" value="ABC_transporter_C-like"/>
</dbReference>
<dbReference type="CDD" id="cd18602">
    <property type="entry name" value="ABC_6TM_SUR1_D2_like"/>
    <property type="match status" value="1"/>
</dbReference>
<feature type="domain" description="ABC transmembrane type-1" evidence="11">
    <location>
        <begin position="282"/>
        <end position="679"/>
    </location>
</feature>